<keyword evidence="1" id="KW-0732">Signal</keyword>
<sequence>MKMNQVQPLFIQVLAFLAMAVGMAPMQAATAGQQSQLEVSVPEESELTYDRKEANPDFIDFSGEVEQTGVLLAYWELLYMETGPLEDSEPLRNLKFRFYPGPDSRQALPSIAYTSRNEQSPLDRIFIYHTRSQDSMLDEFFSEFDQSDPEARQLLDAFQDLPPGFLENQEGKAVQPVTITLSGLASFVEGGHLFTFGQVTSVKSLSLEDYALALIQDAQSGDYLARPWDYRLQAPDATALYQQPGGARLTDIPAGTHTITRLEPVQSGWVKVRYQDEQSGKELTGYMDAREVQPVN</sequence>
<organism evidence="2 3">
    <name type="scientific">Marinobacter lacisalsi</name>
    <dbReference type="NCBI Taxonomy" id="475979"/>
    <lineage>
        <taxon>Bacteria</taxon>
        <taxon>Pseudomonadati</taxon>
        <taxon>Pseudomonadota</taxon>
        <taxon>Gammaproteobacteria</taxon>
        <taxon>Pseudomonadales</taxon>
        <taxon>Marinobacteraceae</taxon>
        <taxon>Marinobacter</taxon>
    </lineage>
</organism>
<dbReference type="Proteomes" id="UP001595798">
    <property type="component" value="Unassembled WGS sequence"/>
</dbReference>
<evidence type="ECO:0008006" key="4">
    <source>
        <dbReference type="Google" id="ProtNLM"/>
    </source>
</evidence>
<keyword evidence="3" id="KW-1185">Reference proteome</keyword>
<feature type="chain" id="PRO_5045966755" description="SH3b domain-containing protein" evidence="1">
    <location>
        <begin position="21"/>
        <end position="296"/>
    </location>
</feature>
<accession>A0ABV8QE58</accession>
<comment type="caution">
    <text evidence="2">The sequence shown here is derived from an EMBL/GenBank/DDBJ whole genome shotgun (WGS) entry which is preliminary data.</text>
</comment>
<evidence type="ECO:0000313" key="2">
    <source>
        <dbReference type="EMBL" id="MFC4257785.1"/>
    </source>
</evidence>
<proteinExistence type="predicted"/>
<evidence type="ECO:0000313" key="3">
    <source>
        <dbReference type="Proteomes" id="UP001595798"/>
    </source>
</evidence>
<dbReference type="RefSeq" id="WP_379885042.1">
    <property type="nucleotide sequence ID" value="NZ_JBHSDI010000001.1"/>
</dbReference>
<evidence type="ECO:0000256" key="1">
    <source>
        <dbReference type="SAM" id="SignalP"/>
    </source>
</evidence>
<protein>
    <recommendedName>
        <fullName evidence="4">SH3b domain-containing protein</fullName>
    </recommendedName>
</protein>
<name>A0ABV8QE58_9GAMM</name>
<reference evidence="3" key="1">
    <citation type="journal article" date="2019" name="Int. J. Syst. Evol. Microbiol.">
        <title>The Global Catalogue of Microorganisms (GCM) 10K type strain sequencing project: providing services to taxonomists for standard genome sequencing and annotation.</title>
        <authorList>
            <consortium name="The Broad Institute Genomics Platform"/>
            <consortium name="The Broad Institute Genome Sequencing Center for Infectious Disease"/>
            <person name="Wu L."/>
            <person name="Ma J."/>
        </authorList>
    </citation>
    <scope>NUCLEOTIDE SEQUENCE [LARGE SCALE GENOMIC DNA]</scope>
    <source>
        <strain evidence="3">CECT 7297</strain>
    </source>
</reference>
<dbReference type="EMBL" id="JBHSDI010000001">
    <property type="protein sequence ID" value="MFC4257785.1"/>
    <property type="molecule type" value="Genomic_DNA"/>
</dbReference>
<feature type="signal peptide" evidence="1">
    <location>
        <begin position="1"/>
        <end position="20"/>
    </location>
</feature>
<gene>
    <name evidence="2" type="ORF">ACFOZ5_01930</name>
</gene>